<protein>
    <recommendedName>
        <fullName evidence="7">Protein arginine methyltransferase NDUFAF7</fullName>
        <ecNumber evidence="7">2.1.1.320</ecNumber>
    </recommendedName>
</protein>
<keyword evidence="4 7" id="KW-0808">Transferase</keyword>
<organism evidence="9 10">
    <name type="scientific">Pisolithus microcarpus 441</name>
    <dbReference type="NCBI Taxonomy" id="765257"/>
    <lineage>
        <taxon>Eukaryota</taxon>
        <taxon>Fungi</taxon>
        <taxon>Dikarya</taxon>
        <taxon>Basidiomycota</taxon>
        <taxon>Agaricomycotina</taxon>
        <taxon>Agaricomycetes</taxon>
        <taxon>Agaricomycetidae</taxon>
        <taxon>Boletales</taxon>
        <taxon>Sclerodermatineae</taxon>
        <taxon>Pisolithaceae</taxon>
        <taxon>Pisolithus</taxon>
    </lineage>
</organism>
<keyword evidence="3 7" id="KW-0489">Methyltransferase</keyword>
<gene>
    <name evidence="9" type="ORF">PISMIDRAFT_112512</name>
</gene>
<dbReference type="EC" id="2.1.1.320" evidence="7"/>
<evidence type="ECO:0000313" key="9">
    <source>
        <dbReference type="EMBL" id="KIK16870.1"/>
    </source>
</evidence>
<keyword evidence="10" id="KW-1185">Reference proteome</keyword>
<evidence type="ECO:0000313" key="10">
    <source>
        <dbReference type="Proteomes" id="UP000054018"/>
    </source>
</evidence>
<dbReference type="InterPro" id="IPR003788">
    <property type="entry name" value="NDUFAF7"/>
</dbReference>
<dbReference type="STRING" id="765257.A0A0C9XWL1"/>
<comment type="function">
    <text evidence="7">Arginine methyltransferase involved in the assembly or stability of mitochondrial NADH:ubiquinone oxidoreductase complex (complex I).</text>
</comment>
<evidence type="ECO:0000256" key="4">
    <source>
        <dbReference type="ARBA" id="ARBA00022679"/>
    </source>
</evidence>
<dbReference type="AlphaFoldDB" id="A0A0C9XWL1"/>
<dbReference type="PANTHER" id="PTHR12049">
    <property type="entry name" value="PROTEIN ARGININE METHYLTRANSFERASE NDUFAF7, MITOCHONDRIAL"/>
    <property type="match status" value="1"/>
</dbReference>
<evidence type="ECO:0000256" key="3">
    <source>
        <dbReference type="ARBA" id="ARBA00022603"/>
    </source>
</evidence>
<keyword evidence="5 7" id="KW-0496">Mitochondrion</keyword>
<evidence type="ECO:0000256" key="1">
    <source>
        <dbReference type="ARBA" id="ARBA00004173"/>
    </source>
</evidence>
<dbReference type="SUPFAM" id="SSF53335">
    <property type="entry name" value="S-adenosyl-L-methionine-dependent methyltransferases"/>
    <property type="match status" value="1"/>
</dbReference>
<accession>A0A0C9XWL1</accession>
<evidence type="ECO:0000256" key="5">
    <source>
        <dbReference type="ARBA" id="ARBA00023128"/>
    </source>
</evidence>
<dbReference type="GO" id="GO:0035243">
    <property type="term" value="F:protein-arginine omega-N symmetric methyltransferase activity"/>
    <property type="evidence" value="ECO:0007669"/>
    <property type="project" value="UniProtKB-EC"/>
</dbReference>
<feature type="compositionally biased region" description="Polar residues" evidence="8">
    <location>
        <begin position="262"/>
        <end position="273"/>
    </location>
</feature>
<dbReference type="Proteomes" id="UP000054018">
    <property type="component" value="Unassembled WGS sequence"/>
</dbReference>
<comment type="similarity">
    <text evidence="2 7">Belongs to the NDUFAF7 family.</text>
</comment>
<dbReference type="InterPro" id="IPR029063">
    <property type="entry name" value="SAM-dependent_MTases_sf"/>
</dbReference>
<dbReference type="OrthoDB" id="438553at2759"/>
<sequence length="467" mass="51611">MLRLPRQSCSSKVLSSCLQRPYRQARIRSLASHVRQWTPDDFGPLTDIEKIMVNSIKATGPLSFATYMQLCLSHPTHGYYMNPQHAVFGTRGDFTTSPEISQVFGELLAVWLLERWMNSAPSQPFRIIELGPGRGTLMDDMLRVFRQFPASRAKLTNVHLVETSPAMRALQESKLKHIVHESSPGIAWHDALDDIPRSPDTYTMVVAHEFLDALPVHLIEKTSHGWHEVLIALSQDQSVRYTMPTAQTTENVLHGDSRKSASKPQAVSSRWTPVLSPTPTAMSTLLGNLSPRFANLPVGSRIEVSGTVVKTARSIAELIMQDSVGGSALVVDYGAEHATGNSLRVGCRVLSQHKIVDIFHRPGECDITANVDFALLKESLGHDGIVTSLGTLRQGEFLKRLGVQLRVASLIRTAPTMERKKAIEDDVSRLVDPLGMGGQYAVLGITSEKKGDQGFWPFLDVEHNNNV</sequence>
<dbReference type="EMBL" id="KN833844">
    <property type="protein sequence ID" value="KIK16870.1"/>
    <property type="molecule type" value="Genomic_DNA"/>
</dbReference>
<dbReference type="InterPro" id="IPR038375">
    <property type="entry name" value="NDUFAF7_sf"/>
</dbReference>
<reference evidence="9 10" key="1">
    <citation type="submission" date="2014-04" db="EMBL/GenBank/DDBJ databases">
        <authorList>
            <consortium name="DOE Joint Genome Institute"/>
            <person name="Kuo A."/>
            <person name="Kohler A."/>
            <person name="Costa M.D."/>
            <person name="Nagy L.G."/>
            <person name="Floudas D."/>
            <person name="Copeland A."/>
            <person name="Barry K.W."/>
            <person name="Cichocki N."/>
            <person name="Veneault-Fourrey C."/>
            <person name="LaButti K."/>
            <person name="Lindquist E.A."/>
            <person name="Lipzen A."/>
            <person name="Lundell T."/>
            <person name="Morin E."/>
            <person name="Murat C."/>
            <person name="Sun H."/>
            <person name="Tunlid A."/>
            <person name="Henrissat B."/>
            <person name="Grigoriev I.V."/>
            <person name="Hibbett D.S."/>
            <person name="Martin F."/>
            <person name="Nordberg H.P."/>
            <person name="Cantor M.N."/>
            <person name="Hua S.X."/>
        </authorList>
    </citation>
    <scope>NUCLEOTIDE SEQUENCE [LARGE SCALE GENOMIC DNA]</scope>
    <source>
        <strain evidence="9 10">441</strain>
    </source>
</reference>
<evidence type="ECO:0000256" key="6">
    <source>
        <dbReference type="ARBA" id="ARBA00048612"/>
    </source>
</evidence>
<dbReference type="PANTHER" id="PTHR12049:SF7">
    <property type="entry name" value="PROTEIN ARGININE METHYLTRANSFERASE NDUFAF7, MITOCHONDRIAL"/>
    <property type="match status" value="1"/>
</dbReference>
<dbReference type="Gene3D" id="3.40.50.12710">
    <property type="match status" value="1"/>
</dbReference>
<feature type="region of interest" description="Disordered" evidence="8">
    <location>
        <begin position="252"/>
        <end position="273"/>
    </location>
</feature>
<evidence type="ECO:0000256" key="2">
    <source>
        <dbReference type="ARBA" id="ARBA00005891"/>
    </source>
</evidence>
<dbReference type="Pfam" id="PF02636">
    <property type="entry name" value="Methyltransf_28"/>
    <property type="match status" value="1"/>
</dbReference>
<comment type="subcellular location">
    <subcellularLocation>
        <location evidence="1 7">Mitochondrion</location>
    </subcellularLocation>
</comment>
<evidence type="ECO:0000256" key="7">
    <source>
        <dbReference type="RuleBase" id="RU364114"/>
    </source>
</evidence>
<dbReference type="HOGENOM" id="CLU_024840_2_1_1"/>
<evidence type="ECO:0000256" key="8">
    <source>
        <dbReference type="SAM" id="MobiDB-lite"/>
    </source>
</evidence>
<dbReference type="GO" id="GO:0032259">
    <property type="term" value="P:methylation"/>
    <property type="evidence" value="ECO:0007669"/>
    <property type="project" value="UniProtKB-KW"/>
</dbReference>
<dbReference type="GO" id="GO:0005739">
    <property type="term" value="C:mitochondrion"/>
    <property type="evidence" value="ECO:0007669"/>
    <property type="project" value="UniProtKB-SubCell"/>
</dbReference>
<reference evidence="10" key="2">
    <citation type="submission" date="2015-01" db="EMBL/GenBank/DDBJ databases">
        <title>Evolutionary Origins and Diversification of the Mycorrhizal Mutualists.</title>
        <authorList>
            <consortium name="DOE Joint Genome Institute"/>
            <consortium name="Mycorrhizal Genomics Consortium"/>
            <person name="Kohler A."/>
            <person name="Kuo A."/>
            <person name="Nagy L.G."/>
            <person name="Floudas D."/>
            <person name="Copeland A."/>
            <person name="Barry K.W."/>
            <person name="Cichocki N."/>
            <person name="Veneault-Fourrey C."/>
            <person name="LaButti K."/>
            <person name="Lindquist E.A."/>
            <person name="Lipzen A."/>
            <person name="Lundell T."/>
            <person name="Morin E."/>
            <person name="Murat C."/>
            <person name="Riley R."/>
            <person name="Ohm R."/>
            <person name="Sun H."/>
            <person name="Tunlid A."/>
            <person name="Henrissat B."/>
            <person name="Grigoriev I.V."/>
            <person name="Hibbett D.S."/>
            <person name="Martin F."/>
        </authorList>
    </citation>
    <scope>NUCLEOTIDE SEQUENCE [LARGE SCALE GENOMIC DNA]</scope>
    <source>
        <strain evidence="10">441</strain>
    </source>
</reference>
<comment type="catalytic activity">
    <reaction evidence="6 7">
        <text>L-arginyl-[protein] + 2 S-adenosyl-L-methionine = N(omega),N(omega)'-dimethyl-L-arginyl-[protein] + 2 S-adenosyl-L-homocysteine + 2 H(+)</text>
        <dbReference type="Rhea" id="RHEA:48108"/>
        <dbReference type="Rhea" id="RHEA-COMP:10532"/>
        <dbReference type="Rhea" id="RHEA-COMP:11992"/>
        <dbReference type="ChEBI" id="CHEBI:15378"/>
        <dbReference type="ChEBI" id="CHEBI:29965"/>
        <dbReference type="ChEBI" id="CHEBI:57856"/>
        <dbReference type="ChEBI" id="CHEBI:59789"/>
        <dbReference type="ChEBI" id="CHEBI:88221"/>
        <dbReference type="EC" id="2.1.1.320"/>
    </reaction>
</comment>
<name>A0A0C9XWL1_9AGAM</name>
<proteinExistence type="inferred from homology"/>
<dbReference type="GO" id="GO:0032981">
    <property type="term" value="P:mitochondrial respiratory chain complex I assembly"/>
    <property type="evidence" value="ECO:0007669"/>
    <property type="project" value="TreeGrafter"/>
</dbReference>